<evidence type="ECO:0000313" key="17">
    <source>
        <dbReference type="RefSeq" id="XP_031420695.1"/>
    </source>
</evidence>
<feature type="binding site" evidence="13">
    <location>
        <position position="51"/>
    </location>
    <ligand>
        <name>ATP</name>
        <dbReference type="ChEBI" id="CHEBI:30616"/>
    </ligand>
</feature>
<keyword evidence="9 13" id="KW-0067">ATP-binding</keyword>
<dbReference type="PROSITE" id="PS00108">
    <property type="entry name" value="PROTEIN_KINASE_ST"/>
    <property type="match status" value="1"/>
</dbReference>
<evidence type="ECO:0000256" key="1">
    <source>
        <dbReference type="ARBA" id="ARBA00001946"/>
    </source>
</evidence>
<keyword evidence="3" id="KW-0723">Serine/threonine-protein kinase</keyword>
<dbReference type="PROSITE" id="PS50011">
    <property type="entry name" value="PROTEIN_KINASE_DOM"/>
    <property type="match status" value="1"/>
</dbReference>
<keyword evidence="6" id="KW-0053">Apoptosis</keyword>
<evidence type="ECO:0000256" key="2">
    <source>
        <dbReference type="ARBA" id="ARBA00012513"/>
    </source>
</evidence>
<evidence type="ECO:0000256" key="9">
    <source>
        <dbReference type="ARBA" id="ARBA00022840"/>
    </source>
</evidence>
<dbReference type="GO" id="GO:0005524">
    <property type="term" value="F:ATP binding"/>
    <property type="evidence" value="ECO:0007669"/>
    <property type="project" value="UniProtKB-UniRule"/>
</dbReference>
<keyword evidence="16" id="KW-1185">Reference proteome</keyword>
<dbReference type="InterPro" id="IPR011009">
    <property type="entry name" value="Kinase-like_dom_sf"/>
</dbReference>
<sequence length="517" mass="57893">MRTLGMAVFKQQRVEDFYEIGEELGSGQFAIVKRCKEKSTGVDYAAKFIKKRLSRASRRGVRREEIEREVTILQRIQHPNIITLHDIYENRTDVVLILELVSGGELFDFLAQKESLSEEEATEFLKQILDGVQYLHSKHIAHFDLKPENIMLLNNKVPLPRIKLIDFGLAHKIEDEEFKNIFGTPEFVAPEIVNYEPLGLEADMWSIGVITYILLSGASPFLGESKQETLANISAMNYDFDEEFFGSTSELAKSFIKQLLVKDTRKRMTIQDALNHPWIKSHQCVAEESATLGVAEESATLGVAEKSATPSAARRKTEAEPEAPQLKTKRLKEYSIQSHSGAPPNHTYADVERFARALEDIAAMQAGVAGVQARREALQGDVDALLSAYGRREAWFREGSEGVRQELSHARYELRKAEATRRGLHQDLRLTDASLSSVGQRYLQRQAHLSTLRKELTSELSWLQEVMSGLHSDGGDGRAPFDSVVSEALKALLSQACGAELCSEVGPEAESELTETE</sequence>
<dbReference type="RefSeq" id="XP_031420695.1">
    <property type="nucleotide sequence ID" value="XM_031564835.2"/>
</dbReference>
<dbReference type="GO" id="GO:0043065">
    <property type="term" value="P:positive regulation of apoptotic process"/>
    <property type="evidence" value="ECO:0007669"/>
    <property type="project" value="TreeGrafter"/>
</dbReference>
<evidence type="ECO:0000256" key="12">
    <source>
        <dbReference type="ARBA" id="ARBA00060827"/>
    </source>
</evidence>
<feature type="domain" description="Protein kinase" evidence="15">
    <location>
        <begin position="18"/>
        <end position="279"/>
    </location>
</feature>
<dbReference type="Gene3D" id="3.30.200.20">
    <property type="entry name" value="Phosphorylase Kinase, domain 1"/>
    <property type="match status" value="1"/>
</dbReference>
<dbReference type="InterPro" id="IPR017441">
    <property type="entry name" value="Protein_kinase_ATP_BS"/>
</dbReference>
<keyword evidence="5" id="KW-0808">Transferase</keyword>
<dbReference type="InterPro" id="IPR000719">
    <property type="entry name" value="Prot_kinase_dom"/>
</dbReference>
<evidence type="ECO:0000256" key="13">
    <source>
        <dbReference type="PROSITE-ProRule" id="PRU10141"/>
    </source>
</evidence>
<dbReference type="Proteomes" id="UP000515152">
    <property type="component" value="Chromosome 3"/>
</dbReference>
<feature type="region of interest" description="Disordered" evidence="14">
    <location>
        <begin position="303"/>
        <end position="327"/>
    </location>
</feature>
<proteinExistence type="inferred from homology"/>
<evidence type="ECO:0000256" key="6">
    <source>
        <dbReference type="ARBA" id="ARBA00022703"/>
    </source>
</evidence>
<evidence type="ECO:0000256" key="8">
    <source>
        <dbReference type="ARBA" id="ARBA00022777"/>
    </source>
</evidence>
<name>A0A6P8FAA5_CLUHA</name>
<dbReference type="GO" id="GO:0005634">
    <property type="term" value="C:nucleus"/>
    <property type="evidence" value="ECO:0007669"/>
    <property type="project" value="TreeGrafter"/>
</dbReference>
<dbReference type="CTD" id="556756"/>
<dbReference type="SUPFAM" id="SSF56112">
    <property type="entry name" value="Protein kinase-like (PK-like)"/>
    <property type="match status" value="1"/>
</dbReference>
<evidence type="ECO:0000256" key="3">
    <source>
        <dbReference type="ARBA" id="ARBA00022527"/>
    </source>
</evidence>
<dbReference type="PANTHER" id="PTHR24342">
    <property type="entry name" value="SERINE/THREONINE-PROTEIN KINASE 17"/>
    <property type="match status" value="1"/>
</dbReference>
<accession>A0A6P8FAA5</accession>
<dbReference type="Gene3D" id="1.10.510.10">
    <property type="entry name" value="Transferase(Phosphotransferase) domain 1"/>
    <property type="match status" value="1"/>
</dbReference>
<dbReference type="GO" id="GO:0006915">
    <property type="term" value="P:apoptotic process"/>
    <property type="evidence" value="ECO:0007669"/>
    <property type="project" value="UniProtKB-KW"/>
</dbReference>
<reference evidence="17" key="1">
    <citation type="submission" date="2025-08" db="UniProtKB">
        <authorList>
            <consortium name="RefSeq"/>
        </authorList>
    </citation>
    <scope>IDENTIFICATION</scope>
</reference>
<dbReference type="GO" id="GO:0005737">
    <property type="term" value="C:cytoplasm"/>
    <property type="evidence" value="ECO:0007669"/>
    <property type="project" value="TreeGrafter"/>
</dbReference>
<dbReference type="PROSITE" id="PS00107">
    <property type="entry name" value="PROTEIN_KINASE_ATP"/>
    <property type="match status" value="1"/>
</dbReference>
<dbReference type="OrthoDB" id="74764at2759"/>
<comment type="similarity">
    <text evidence="12">Belongs to the protein kinase superfamily. CAMK Ser/Thr protein kinase family. DAP kinase subfamily.</text>
</comment>
<keyword evidence="7 13" id="KW-0547">Nucleotide-binding</keyword>
<dbReference type="SMART" id="SM00220">
    <property type="entry name" value="S_TKc"/>
    <property type="match status" value="1"/>
</dbReference>
<dbReference type="EC" id="2.7.11.1" evidence="2"/>
<evidence type="ECO:0000313" key="16">
    <source>
        <dbReference type="Proteomes" id="UP000515152"/>
    </source>
</evidence>
<evidence type="ECO:0000256" key="7">
    <source>
        <dbReference type="ARBA" id="ARBA00022741"/>
    </source>
</evidence>
<dbReference type="AlphaFoldDB" id="A0A6P8FAA5"/>
<evidence type="ECO:0000256" key="11">
    <source>
        <dbReference type="ARBA" id="ARBA00048679"/>
    </source>
</evidence>
<gene>
    <name evidence="17" type="primary">dapk2b</name>
</gene>
<dbReference type="Pfam" id="PF00069">
    <property type="entry name" value="Pkinase"/>
    <property type="match status" value="1"/>
</dbReference>
<dbReference type="GeneID" id="105892460"/>
<evidence type="ECO:0000256" key="10">
    <source>
        <dbReference type="ARBA" id="ARBA00047899"/>
    </source>
</evidence>
<organism evidence="16 17">
    <name type="scientific">Clupea harengus</name>
    <name type="common">Atlantic herring</name>
    <dbReference type="NCBI Taxonomy" id="7950"/>
    <lineage>
        <taxon>Eukaryota</taxon>
        <taxon>Metazoa</taxon>
        <taxon>Chordata</taxon>
        <taxon>Craniata</taxon>
        <taxon>Vertebrata</taxon>
        <taxon>Euteleostomi</taxon>
        <taxon>Actinopterygii</taxon>
        <taxon>Neopterygii</taxon>
        <taxon>Teleostei</taxon>
        <taxon>Clupei</taxon>
        <taxon>Clupeiformes</taxon>
        <taxon>Clupeoidei</taxon>
        <taxon>Clupeidae</taxon>
        <taxon>Clupea</taxon>
    </lineage>
</organism>
<dbReference type="PANTHER" id="PTHR24342:SF15">
    <property type="entry name" value="DEATH-ASSOCIATED PROTEIN KINASE 2"/>
    <property type="match status" value="1"/>
</dbReference>
<comment type="catalytic activity">
    <reaction evidence="11">
        <text>L-seryl-[protein] + ATP = O-phospho-L-seryl-[protein] + ADP + H(+)</text>
        <dbReference type="Rhea" id="RHEA:17989"/>
        <dbReference type="Rhea" id="RHEA-COMP:9863"/>
        <dbReference type="Rhea" id="RHEA-COMP:11604"/>
        <dbReference type="ChEBI" id="CHEBI:15378"/>
        <dbReference type="ChEBI" id="CHEBI:29999"/>
        <dbReference type="ChEBI" id="CHEBI:30616"/>
        <dbReference type="ChEBI" id="CHEBI:83421"/>
        <dbReference type="ChEBI" id="CHEBI:456216"/>
        <dbReference type="EC" id="2.7.11.1"/>
    </reaction>
</comment>
<evidence type="ECO:0000256" key="4">
    <source>
        <dbReference type="ARBA" id="ARBA00022553"/>
    </source>
</evidence>
<dbReference type="GO" id="GO:0004674">
    <property type="term" value="F:protein serine/threonine kinase activity"/>
    <property type="evidence" value="ECO:0007669"/>
    <property type="project" value="UniProtKB-KW"/>
</dbReference>
<keyword evidence="4" id="KW-0597">Phosphoprotein</keyword>
<dbReference type="FunFam" id="3.30.200.20:FF:000110">
    <property type="entry name" value="Death-associated kinase 3, isoform CRA_a"/>
    <property type="match status" value="1"/>
</dbReference>
<evidence type="ECO:0000256" key="5">
    <source>
        <dbReference type="ARBA" id="ARBA00022679"/>
    </source>
</evidence>
<evidence type="ECO:0000256" key="14">
    <source>
        <dbReference type="SAM" id="MobiDB-lite"/>
    </source>
</evidence>
<dbReference type="InterPro" id="IPR008271">
    <property type="entry name" value="Ser/Thr_kinase_AS"/>
</dbReference>
<evidence type="ECO:0000259" key="15">
    <source>
        <dbReference type="PROSITE" id="PS50011"/>
    </source>
</evidence>
<comment type="cofactor">
    <cofactor evidence="1">
        <name>Mg(2+)</name>
        <dbReference type="ChEBI" id="CHEBI:18420"/>
    </cofactor>
</comment>
<dbReference type="GO" id="GO:0035556">
    <property type="term" value="P:intracellular signal transduction"/>
    <property type="evidence" value="ECO:0007669"/>
    <property type="project" value="TreeGrafter"/>
</dbReference>
<dbReference type="FunFam" id="1.10.510.10:FF:000250">
    <property type="entry name" value="Death-associated protein kinase 3"/>
    <property type="match status" value="1"/>
</dbReference>
<keyword evidence="8 17" id="KW-0418">Kinase</keyword>
<comment type="catalytic activity">
    <reaction evidence="10">
        <text>L-threonyl-[protein] + ATP = O-phospho-L-threonyl-[protein] + ADP + H(+)</text>
        <dbReference type="Rhea" id="RHEA:46608"/>
        <dbReference type="Rhea" id="RHEA-COMP:11060"/>
        <dbReference type="Rhea" id="RHEA-COMP:11605"/>
        <dbReference type="ChEBI" id="CHEBI:15378"/>
        <dbReference type="ChEBI" id="CHEBI:30013"/>
        <dbReference type="ChEBI" id="CHEBI:30616"/>
        <dbReference type="ChEBI" id="CHEBI:61977"/>
        <dbReference type="ChEBI" id="CHEBI:456216"/>
        <dbReference type="EC" id="2.7.11.1"/>
    </reaction>
</comment>
<protein>
    <recommendedName>
        <fullName evidence="2">non-specific serine/threonine protein kinase</fullName>
        <ecNumber evidence="2">2.7.11.1</ecNumber>
    </recommendedName>
</protein>